<dbReference type="InterPro" id="IPR023366">
    <property type="entry name" value="ATP_synth_asu-like_sf"/>
</dbReference>
<protein>
    <submittedName>
        <fullName evidence="1">Uncharacterized protein</fullName>
    </submittedName>
</protein>
<sequence>MTNFARGKHAKAISDRSGMEFPYNEMVTEWNGSRVHVSEFEPKQPQLELQVHGADPEALKDIRADREEPGVATLLNINPFKTGSASSSTITVTEVNHGRSTSDTVRFRNATTFDGILASNINKAAGYTITKVDNDSYTFSVDTNTAITGNVKGGGETASAGPVTISP</sequence>
<proteinExistence type="predicted"/>
<accession>A0A218MMF1</accession>
<reference evidence="1" key="1">
    <citation type="submission" date="2016-10" db="EMBL/GenBank/DDBJ databases">
        <authorList>
            <person name="Varghese N."/>
        </authorList>
    </citation>
    <scope>NUCLEOTIDE SEQUENCE</scope>
</reference>
<dbReference type="Gene3D" id="2.40.30.20">
    <property type="match status" value="1"/>
</dbReference>
<name>A0A218MMF1_9VIRU</name>
<reference evidence="1" key="2">
    <citation type="journal article" date="2017" name="Nat. Commun.">
        <title>Single-virus genomics reveals hidden cosmopolitan and abundant viruses.</title>
        <authorList>
            <person name="Martinez-Hernandez F."/>
            <person name="Fornas O."/>
            <person name="Lluesma Gomez M."/>
            <person name="Bolduc B."/>
            <person name="de la Cruz Pena M.J."/>
            <person name="Martinez J.M."/>
            <person name="Anton J."/>
            <person name="Gasol J.M."/>
            <person name="Rosselli R."/>
            <person name="Rodriguez-Valera F."/>
            <person name="Sullivan M.B."/>
            <person name="Acinas S.G."/>
            <person name="Martinez-Garcia M."/>
        </authorList>
    </citation>
    <scope>NUCLEOTIDE SEQUENCE</scope>
</reference>
<organism evidence="1">
    <name type="scientific">uncultured virus</name>
    <dbReference type="NCBI Taxonomy" id="340016"/>
    <lineage>
        <taxon>Viruses</taxon>
        <taxon>environmental samples</taxon>
    </lineage>
</organism>
<evidence type="ECO:0000313" key="1">
    <source>
        <dbReference type="EMBL" id="ASF00467.1"/>
    </source>
</evidence>
<dbReference type="EMBL" id="KY052837">
    <property type="protein sequence ID" value="ASF00467.1"/>
    <property type="molecule type" value="Genomic_DNA"/>
</dbReference>